<name>A0A061SLB9_9CHLO</name>
<proteinExistence type="predicted"/>
<dbReference type="InterPro" id="IPR052434">
    <property type="entry name" value="Tectonic-like_complex_comp"/>
</dbReference>
<dbReference type="Pfam" id="PF15625">
    <property type="entry name" value="CC2D2AN-C2"/>
    <property type="match status" value="1"/>
</dbReference>
<evidence type="ECO:0000259" key="2">
    <source>
        <dbReference type="Pfam" id="PF24656"/>
    </source>
</evidence>
<organism evidence="3">
    <name type="scientific">Tetraselmis sp. GSL018</name>
    <dbReference type="NCBI Taxonomy" id="582737"/>
    <lineage>
        <taxon>Eukaryota</taxon>
        <taxon>Viridiplantae</taxon>
        <taxon>Chlorophyta</taxon>
        <taxon>core chlorophytes</taxon>
        <taxon>Chlorodendrophyceae</taxon>
        <taxon>Chlorodendrales</taxon>
        <taxon>Chlorodendraceae</taxon>
        <taxon>Tetraselmis</taxon>
    </lineage>
</organism>
<evidence type="ECO:0000259" key="1">
    <source>
        <dbReference type="Pfam" id="PF15625"/>
    </source>
</evidence>
<dbReference type="GO" id="GO:0035869">
    <property type="term" value="C:ciliary transition zone"/>
    <property type="evidence" value="ECO:0007669"/>
    <property type="project" value="TreeGrafter"/>
</dbReference>
<feature type="domain" description="CEP76/DRC7 peptidase-like" evidence="2">
    <location>
        <begin position="876"/>
        <end position="1007"/>
    </location>
</feature>
<dbReference type="GO" id="GO:1904491">
    <property type="term" value="P:protein localization to ciliary transition zone"/>
    <property type="evidence" value="ECO:0007669"/>
    <property type="project" value="TreeGrafter"/>
</dbReference>
<dbReference type="GO" id="GO:1905515">
    <property type="term" value="P:non-motile cilium assembly"/>
    <property type="evidence" value="ECO:0007669"/>
    <property type="project" value="TreeGrafter"/>
</dbReference>
<dbReference type="PANTHER" id="PTHR20837">
    <property type="entry name" value="CENTROSOMAL PROTEIN-RELATED"/>
    <property type="match status" value="1"/>
</dbReference>
<feature type="domain" description="CC2D2A N-terminal C2" evidence="1">
    <location>
        <begin position="112"/>
        <end position="265"/>
    </location>
</feature>
<accession>A0A061SLB9</accession>
<dbReference type="InterPro" id="IPR035892">
    <property type="entry name" value="C2_domain_sf"/>
</dbReference>
<dbReference type="EMBL" id="GBEZ01001450">
    <property type="protein sequence ID" value="JAC83521.1"/>
    <property type="molecule type" value="Transcribed_RNA"/>
</dbReference>
<evidence type="ECO:0000313" key="3">
    <source>
        <dbReference type="EMBL" id="JAC83521.1"/>
    </source>
</evidence>
<dbReference type="PANTHER" id="PTHR20837:SF0">
    <property type="entry name" value="COILED-COIL AND C2 DOMAIN-CONTAINING PROTEIN 2A"/>
    <property type="match status" value="1"/>
</dbReference>
<dbReference type="Gene3D" id="2.60.40.150">
    <property type="entry name" value="C2 domain"/>
    <property type="match status" value="1"/>
</dbReference>
<dbReference type="AlphaFoldDB" id="A0A061SLB9"/>
<dbReference type="Pfam" id="PF24656">
    <property type="entry name" value="CEPT76_peptidase"/>
    <property type="match status" value="1"/>
</dbReference>
<reference evidence="3" key="1">
    <citation type="submission" date="2014-05" db="EMBL/GenBank/DDBJ databases">
        <title>The transcriptome of the halophilic microalga Tetraselmis sp. GSL018 isolated from the Great Salt Lake, Utah.</title>
        <authorList>
            <person name="Jinkerson R.E."/>
            <person name="D'Adamo S."/>
            <person name="Posewitz M.C."/>
        </authorList>
    </citation>
    <scope>NUCLEOTIDE SEQUENCE</scope>
    <source>
        <strain evidence="3">GSL018</strain>
    </source>
</reference>
<protein>
    <submittedName>
        <fullName evidence="3">Coiled-coil and c2 domain-containing protein 2a-like</fullName>
    </submittedName>
</protein>
<dbReference type="InterPro" id="IPR056290">
    <property type="entry name" value="CEPT76/DRC7_peptidase-like_dom"/>
</dbReference>
<dbReference type="InterPro" id="IPR028928">
    <property type="entry name" value="CC2D2AN-C2"/>
</dbReference>
<sequence length="1198" mass="135449">MPEPPELFDDAQPLYGEFRLRRVESTCGAFMKIVRDLKERREALLGQGSVSEDSEEVRAVDSQLQELGLAPHRLKLPERDVKKRLKRARRKVREGEYGVKRLSRPSPVLLDEDVPEEESAALPPHELTRRQRVTRTGYYIKLLINGHLAGRSEVRYLREDFTIDFYYTFRVRLWRWPEVTVLQLWKKSAVRDVHLVDVPFTVPGSISGSSPEDPCPIQHAWSCLVPFNPNWPPEPLQDGSESPMKKIIPDTNIFASGSVWIKSRWVPADELEQLPKDNSPSAVTCYQNPLAEEAWEGFQEEARPRKPPTPKRGTVSDVVLQRGALNGVGRVSKTRLAEWLGRAGLDPNDPRNAWYVELLKTREAQAAAVGKAIDGYFRLEIADEIMLRPAGAFDSRKQFLLKRWDMGPGVMGMFQETKLTAKELWREEELDATQRSRPITSFPLDPNMLPSEANAYIDELMSFHAKEIRGVSADPVQRMFGVAGGRDTTTSKLLEREKAIEEFARTIKARMTTRMRAAERLHNPQTEDVVRDIVLPEQAAFDLSAIFAALAPIRRFGPPPKRSIPIVSHPKKVEVSVTVHHARNLPRRIAGGSYGGGGRLRRGGAGRRSRLLNDIAEEEDDFVDGGGDLDSEQINVFVQAWLQGKDKRTRSERSFGGSATWDEGFKLGLSLPHNPDYSAKALSECRDEIIISVFDEIALSGGQAAVSRRAEEGSTVTIHRIKRLLGTLRISINALHRMSQIDGTFPLEIPAMMAGYKPAERSLPTIKLSLCFMPRLEVPLFTPKEELRSSESDVIVRHAFDWLSELNAIKQCQRRFIKAMAVDASGRAALLCRYVGMAWELPPGYDNSEQSLPRLARLVAQVPFLQDNEMRTKRHDVWTTCAKFLELGVGDNEEHATLLSGYFTALNVKNFIVLGTSINFAEDIWVLTVQGVGAGRSDPSGQQLDTSKLLLWSPLSGRSYSVDSEICPLIEVGVLFDDANIWANIQIDGHPKNVNWDLTQPGSWKPFFGPVIEPVNIRTLQQEIRRDTHYRRENNLGKLFYEGLASRADKCVWNLIRKMRTKEERESTKQALRFGQGFLRNSLNNLQDKLEEFHEVIGNPDPEAQDAQASVSARLSEEHTNALRQELRGRNVIKDFKSHLFCLPMSDDFERQVEEVLGRHKFVNLPKNWEYAVACTVVPKGLPFTCSIWVYIAALKEN</sequence>
<gene>
    <name evidence="3" type="ORF">TSPGSL018_3133</name>
</gene>